<sequence>VDGLPLLTSILLCPVIGLGLIVLIPGGAARAVRWVSLLSALAATVMSIQLWRGYDAVTGGLQFVERLPWVEAVGISYHLGVDGFGTILVMLNSIVYLTGVLTMWDLTERVKGFFGFMLLLVVGVYGVFMAQDLFFFFFFYEVAVVPMYPLILIWG</sequence>
<keyword evidence="1" id="KW-0472">Membrane</keyword>
<proteinExistence type="predicted"/>
<dbReference type="PANTHER" id="PTHR43507">
    <property type="entry name" value="NADH-UBIQUINONE OXIDOREDUCTASE CHAIN 4"/>
    <property type="match status" value="1"/>
</dbReference>
<dbReference type="GO" id="GO:0015990">
    <property type="term" value="P:electron transport coupled proton transport"/>
    <property type="evidence" value="ECO:0007669"/>
    <property type="project" value="TreeGrafter"/>
</dbReference>
<dbReference type="GO" id="GO:0008137">
    <property type="term" value="F:NADH dehydrogenase (ubiquinone) activity"/>
    <property type="evidence" value="ECO:0007669"/>
    <property type="project" value="InterPro"/>
</dbReference>
<dbReference type="AlphaFoldDB" id="A0A382GFV3"/>
<dbReference type="InterPro" id="IPR003918">
    <property type="entry name" value="NADH_UbQ_OxRdtase"/>
</dbReference>
<name>A0A382GFV3_9ZZZZ</name>
<feature type="non-terminal residue" evidence="2">
    <location>
        <position position="1"/>
    </location>
</feature>
<reference evidence="2" key="1">
    <citation type="submission" date="2018-05" db="EMBL/GenBank/DDBJ databases">
        <authorList>
            <person name="Lanie J.A."/>
            <person name="Ng W.-L."/>
            <person name="Kazmierczak K.M."/>
            <person name="Andrzejewski T.M."/>
            <person name="Davidsen T.M."/>
            <person name="Wayne K.J."/>
            <person name="Tettelin H."/>
            <person name="Glass J.I."/>
            <person name="Rusch D."/>
            <person name="Podicherti R."/>
            <person name="Tsui H.-C.T."/>
            <person name="Winkler M.E."/>
        </authorList>
    </citation>
    <scope>NUCLEOTIDE SEQUENCE</scope>
</reference>
<organism evidence="2">
    <name type="scientific">marine metagenome</name>
    <dbReference type="NCBI Taxonomy" id="408172"/>
    <lineage>
        <taxon>unclassified sequences</taxon>
        <taxon>metagenomes</taxon>
        <taxon>ecological metagenomes</taxon>
    </lineage>
</organism>
<evidence type="ECO:0008006" key="3">
    <source>
        <dbReference type="Google" id="ProtNLM"/>
    </source>
</evidence>
<feature type="non-terminal residue" evidence="2">
    <location>
        <position position="155"/>
    </location>
</feature>
<feature type="transmembrane region" description="Helical" evidence="1">
    <location>
        <begin position="110"/>
        <end position="128"/>
    </location>
</feature>
<evidence type="ECO:0000256" key="1">
    <source>
        <dbReference type="SAM" id="Phobius"/>
    </source>
</evidence>
<dbReference type="PANTHER" id="PTHR43507:SF4">
    <property type="entry name" value="PROTON-TRANSLOCATING NADH-QUINONE OXIDOREDUCTASE, CHAIN M"/>
    <property type="match status" value="1"/>
</dbReference>
<dbReference type="GO" id="GO:0042773">
    <property type="term" value="P:ATP synthesis coupled electron transport"/>
    <property type="evidence" value="ECO:0007669"/>
    <property type="project" value="InterPro"/>
</dbReference>
<feature type="transmembrane region" description="Helical" evidence="1">
    <location>
        <begin position="31"/>
        <end position="51"/>
    </location>
</feature>
<protein>
    <recommendedName>
        <fullName evidence="3">NADH:quinone oxidoreductase/Mrp antiporter membrane subunit domain-containing protein</fullName>
    </recommendedName>
</protein>
<feature type="transmembrane region" description="Helical" evidence="1">
    <location>
        <begin position="6"/>
        <end position="24"/>
    </location>
</feature>
<dbReference type="GO" id="GO:0003954">
    <property type="term" value="F:NADH dehydrogenase activity"/>
    <property type="evidence" value="ECO:0007669"/>
    <property type="project" value="TreeGrafter"/>
</dbReference>
<keyword evidence="1" id="KW-1133">Transmembrane helix</keyword>
<accession>A0A382GFV3</accession>
<feature type="transmembrane region" description="Helical" evidence="1">
    <location>
        <begin position="75"/>
        <end position="98"/>
    </location>
</feature>
<dbReference type="GO" id="GO:0048039">
    <property type="term" value="F:ubiquinone binding"/>
    <property type="evidence" value="ECO:0007669"/>
    <property type="project" value="TreeGrafter"/>
</dbReference>
<gene>
    <name evidence="2" type="ORF">METZ01_LOCUS226469</name>
</gene>
<evidence type="ECO:0000313" key="2">
    <source>
        <dbReference type="EMBL" id="SVB73615.1"/>
    </source>
</evidence>
<feature type="transmembrane region" description="Helical" evidence="1">
    <location>
        <begin position="134"/>
        <end position="154"/>
    </location>
</feature>
<keyword evidence="1" id="KW-0812">Transmembrane</keyword>
<dbReference type="EMBL" id="UINC01055109">
    <property type="protein sequence ID" value="SVB73615.1"/>
    <property type="molecule type" value="Genomic_DNA"/>
</dbReference>